<evidence type="ECO:0000313" key="1">
    <source>
        <dbReference type="EMBL" id="MXU85709.1"/>
    </source>
</evidence>
<accession>A0A6B0TZQ3</accession>
<dbReference type="AlphaFoldDB" id="A0A6B0TZQ3"/>
<sequence>MHSFPLLFRFTAFHNSSFAHGASPCAVMSTSCAASCVKSFAIVFVVFFAPGTALPTCRGASAACTAAPVAMATGAPTARTCCAPSLR</sequence>
<reference evidence="1" key="1">
    <citation type="submission" date="2019-12" db="EMBL/GenBank/DDBJ databases">
        <title>An insight into the sialome of adult female Ixodes ricinus ticks feeding for 6 days.</title>
        <authorList>
            <person name="Perner J."/>
            <person name="Ribeiro J.M.C."/>
        </authorList>
    </citation>
    <scope>NUCLEOTIDE SEQUENCE</scope>
    <source>
        <strain evidence="1">Semi-engorged</strain>
        <tissue evidence="1">Salivary glands</tissue>
    </source>
</reference>
<organism evidence="1">
    <name type="scientific">Ixodes ricinus</name>
    <name type="common">Common tick</name>
    <name type="synonym">Acarus ricinus</name>
    <dbReference type="NCBI Taxonomy" id="34613"/>
    <lineage>
        <taxon>Eukaryota</taxon>
        <taxon>Metazoa</taxon>
        <taxon>Ecdysozoa</taxon>
        <taxon>Arthropoda</taxon>
        <taxon>Chelicerata</taxon>
        <taxon>Arachnida</taxon>
        <taxon>Acari</taxon>
        <taxon>Parasitiformes</taxon>
        <taxon>Ixodida</taxon>
        <taxon>Ixodoidea</taxon>
        <taxon>Ixodidae</taxon>
        <taxon>Ixodinae</taxon>
        <taxon>Ixodes</taxon>
    </lineage>
</organism>
<proteinExistence type="predicted"/>
<name>A0A6B0TZQ3_IXORI</name>
<protein>
    <submittedName>
        <fullName evidence="1">Putative secreted protein</fullName>
    </submittedName>
</protein>
<dbReference type="EMBL" id="GIFC01003626">
    <property type="protein sequence ID" value="MXU85709.1"/>
    <property type="molecule type" value="Transcribed_RNA"/>
</dbReference>